<evidence type="ECO:0000256" key="5">
    <source>
        <dbReference type="ARBA" id="ARBA00022989"/>
    </source>
</evidence>
<evidence type="ECO:0000256" key="7">
    <source>
        <dbReference type="SAM" id="Phobius"/>
    </source>
</evidence>
<sequence>MIQSPEVLAAKNRAAALSIASNTILILLKLIVGIAMQSVSVISEAVHSGIDLIAAIIAWFSVREAGKPADDDHRFGHGKIENVAGTIEAVLIFGAGVYIILEAVHKLKTGIVEIESLGMGAAVMAVSALANYLVSRHLLSVAAKTDSVALEADALHLRTDVYTSVGVLGGLAAIKLTGIAMLDPIVAIAVAFLIIKAAWDLIKTAFFHILDVKLPDDEEARIHDVMDRYAGRFIEYHKLRTRKSGHIRHIDMHLVVPKQMTVEAGHALAHQITADIEQCLPYSHTLVHIEPCPGGCERCAVACPKIDASSIL</sequence>
<feature type="transmembrane region" description="Helical" evidence="7">
    <location>
        <begin position="82"/>
        <end position="104"/>
    </location>
</feature>
<keyword evidence="4 7" id="KW-0812">Transmembrane</keyword>
<comment type="subcellular location">
    <subcellularLocation>
        <location evidence="1">Membrane</location>
        <topology evidence="1">Multi-pass membrane protein</topology>
    </subcellularLocation>
</comment>
<comment type="caution">
    <text evidence="9">The sequence shown here is derived from an EMBL/GenBank/DDBJ whole genome shotgun (WGS) entry which is preliminary data.</text>
</comment>
<dbReference type="GO" id="GO:0015086">
    <property type="term" value="F:cadmium ion transmembrane transporter activity"/>
    <property type="evidence" value="ECO:0007669"/>
    <property type="project" value="TreeGrafter"/>
</dbReference>
<protein>
    <submittedName>
        <fullName evidence="9">Cation transporter</fullName>
    </submittedName>
</protein>
<keyword evidence="3" id="KW-0813">Transport</keyword>
<dbReference type="EMBL" id="SRSD01000001">
    <property type="protein sequence ID" value="KAA0895140.1"/>
    <property type="molecule type" value="Genomic_DNA"/>
</dbReference>
<dbReference type="InterPro" id="IPR050291">
    <property type="entry name" value="CDF_Transporter"/>
</dbReference>
<evidence type="ECO:0000256" key="2">
    <source>
        <dbReference type="ARBA" id="ARBA00008114"/>
    </source>
</evidence>
<dbReference type="GO" id="GO:0015093">
    <property type="term" value="F:ferrous iron transmembrane transporter activity"/>
    <property type="evidence" value="ECO:0007669"/>
    <property type="project" value="TreeGrafter"/>
</dbReference>
<dbReference type="InterPro" id="IPR027470">
    <property type="entry name" value="Cation_efflux_CTD"/>
</dbReference>
<evidence type="ECO:0000256" key="1">
    <source>
        <dbReference type="ARBA" id="ARBA00004141"/>
    </source>
</evidence>
<evidence type="ECO:0000256" key="3">
    <source>
        <dbReference type="ARBA" id="ARBA00022448"/>
    </source>
</evidence>
<organism evidence="9 10">
    <name type="scientific">Oryzomonas rubra</name>
    <dbReference type="NCBI Taxonomy" id="2509454"/>
    <lineage>
        <taxon>Bacteria</taxon>
        <taxon>Pseudomonadati</taxon>
        <taxon>Thermodesulfobacteriota</taxon>
        <taxon>Desulfuromonadia</taxon>
        <taxon>Geobacterales</taxon>
        <taxon>Geobacteraceae</taxon>
        <taxon>Oryzomonas</taxon>
    </lineage>
</organism>
<dbReference type="GO" id="GO:0006882">
    <property type="term" value="P:intracellular zinc ion homeostasis"/>
    <property type="evidence" value="ECO:0007669"/>
    <property type="project" value="TreeGrafter"/>
</dbReference>
<comment type="similarity">
    <text evidence="2">Belongs to the cation diffusion facilitator (CDF) transporter (TC 2.A.4) family.</text>
</comment>
<dbReference type="InterPro" id="IPR017896">
    <property type="entry name" value="4Fe4S_Fe-S-bd"/>
</dbReference>
<dbReference type="OrthoDB" id="9806522at2"/>
<evidence type="ECO:0000259" key="8">
    <source>
        <dbReference type="PROSITE" id="PS51379"/>
    </source>
</evidence>
<dbReference type="GO" id="GO:0005886">
    <property type="term" value="C:plasma membrane"/>
    <property type="evidence" value="ECO:0007669"/>
    <property type="project" value="TreeGrafter"/>
</dbReference>
<dbReference type="InterPro" id="IPR058533">
    <property type="entry name" value="Cation_efflux_TM"/>
</dbReference>
<feature type="transmembrane region" description="Helical" evidence="7">
    <location>
        <begin position="14"/>
        <end position="32"/>
    </location>
</feature>
<proteinExistence type="inferred from homology"/>
<evidence type="ECO:0000313" key="10">
    <source>
        <dbReference type="Proteomes" id="UP000324298"/>
    </source>
</evidence>
<evidence type="ECO:0000313" key="9">
    <source>
        <dbReference type="EMBL" id="KAA0895140.1"/>
    </source>
</evidence>
<name>A0A5A9XQQ1_9BACT</name>
<dbReference type="Pfam" id="PF16916">
    <property type="entry name" value="ZT_dimer"/>
    <property type="match status" value="1"/>
</dbReference>
<reference evidence="9 10" key="1">
    <citation type="submission" date="2019-04" db="EMBL/GenBank/DDBJ databases">
        <title>Geobacter ruber sp. nov., ferric-reducing bacteria isolated from paddy soil.</title>
        <authorList>
            <person name="Xu Z."/>
            <person name="Masuda Y."/>
            <person name="Itoh H."/>
            <person name="Senoo K."/>
        </authorList>
    </citation>
    <scope>NUCLEOTIDE SEQUENCE [LARGE SCALE GENOMIC DNA]</scope>
    <source>
        <strain evidence="9 10">Red88</strain>
    </source>
</reference>
<dbReference type="NCBIfam" id="TIGR01297">
    <property type="entry name" value="CDF"/>
    <property type="match status" value="1"/>
</dbReference>
<dbReference type="PANTHER" id="PTHR43840">
    <property type="entry name" value="MITOCHONDRIAL METAL TRANSPORTER 1-RELATED"/>
    <property type="match status" value="1"/>
</dbReference>
<feature type="transmembrane region" description="Helical" evidence="7">
    <location>
        <begin position="172"/>
        <end position="195"/>
    </location>
</feature>
<dbReference type="InterPro" id="IPR002524">
    <property type="entry name" value="Cation_efflux"/>
</dbReference>
<dbReference type="PROSITE" id="PS51379">
    <property type="entry name" value="4FE4S_FER_2"/>
    <property type="match status" value="1"/>
</dbReference>
<feature type="transmembrane region" description="Helical" evidence="7">
    <location>
        <begin position="116"/>
        <end position="134"/>
    </location>
</feature>
<dbReference type="SUPFAM" id="SSF161111">
    <property type="entry name" value="Cation efflux protein transmembrane domain-like"/>
    <property type="match status" value="1"/>
</dbReference>
<gene>
    <name evidence="9" type="ORF">ET418_01065</name>
</gene>
<dbReference type="GO" id="GO:0015341">
    <property type="term" value="F:zinc efflux antiporter activity"/>
    <property type="evidence" value="ECO:0007669"/>
    <property type="project" value="TreeGrafter"/>
</dbReference>
<evidence type="ECO:0000256" key="4">
    <source>
        <dbReference type="ARBA" id="ARBA00022692"/>
    </source>
</evidence>
<dbReference type="Pfam" id="PF01545">
    <property type="entry name" value="Cation_efflux"/>
    <property type="match status" value="1"/>
</dbReference>
<dbReference type="PANTHER" id="PTHR43840:SF15">
    <property type="entry name" value="MITOCHONDRIAL METAL TRANSPORTER 1-RELATED"/>
    <property type="match status" value="1"/>
</dbReference>
<dbReference type="AlphaFoldDB" id="A0A5A9XQQ1"/>
<dbReference type="RefSeq" id="WP_149305723.1">
    <property type="nucleotide sequence ID" value="NZ_SRSD01000001.1"/>
</dbReference>
<feature type="domain" description="4Fe-4S ferredoxin-type" evidence="8">
    <location>
        <begin position="283"/>
        <end position="312"/>
    </location>
</feature>
<dbReference type="InterPro" id="IPR036837">
    <property type="entry name" value="Cation_efflux_CTD_sf"/>
</dbReference>
<dbReference type="InterPro" id="IPR027469">
    <property type="entry name" value="Cation_efflux_TMD_sf"/>
</dbReference>
<dbReference type="SUPFAM" id="SSF160240">
    <property type="entry name" value="Cation efflux protein cytoplasmic domain-like"/>
    <property type="match status" value="1"/>
</dbReference>
<keyword evidence="5 7" id="KW-1133">Transmembrane helix</keyword>
<accession>A0A5A9XQQ1</accession>
<dbReference type="Gene3D" id="3.30.70.1350">
    <property type="entry name" value="Cation efflux protein, cytoplasmic domain"/>
    <property type="match status" value="1"/>
</dbReference>
<dbReference type="Proteomes" id="UP000324298">
    <property type="component" value="Unassembled WGS sequence"/>
</dbReference>
<evidence type="ECO:0000256" key="6">
    <source>
        <dbReference type="ARBA" id="ARBA00023136"/>
    </source>
</evidence>
<keyword evidence="6 7" id="KW-0472">Membrane</keyword>
<dbReference type="Gene3D" id="1.20.1510.10">
    <property type="entry name" value="Cation efflux protein transmembrane domain"/>
    <property type="match status" value="1"/>
</dbReference>
<feature type="transmembrane region" description="Helical" evidence="7">
    <location>
        <begin position="44"/>
        <end position="62"/>
    </location>
</feature>
<keyword evidence="10" id="KW-1185">Reference proteome</keyword>